<evidence type="ECO:0000313" key="3">
    <source>
        <dbReference type="Proteomes" id="UP000799440"/>
    </source>
</evidence>
<feature type="compositionally biased region" description="Polar residues" evidence="1">
    <location>
        <begin position="76"/>
        <end position="85"/>
    </location>
</feature>
<evidence type="ECO:0000313" key="2">
    <source>
        <dbReference type="EMBL" id="KAF2750651.1"/>
    </source>
</evidence>
<sequence>MYRTRLCPSVGAILRPLTQDTAASAPCSLRSFHSTSQRWEEKSNGTPSPAKPSIQPGTRQIRNRAAVGKVVNLLSPQTNTAQSGKPTMARRSPGVQGRPLIRREFVGPRTTEGQGQGAPGSAPPAGKMVRAPTQLRITRDPTGPRDGAPGARTGGPNLRGRRPPGGARPGQPGSRRREQRPQRQGPPKQAQDTIEDELSDGMVKQLLRLQRKEWDKVPYEPKYAKGSPAALELLEAGKKLFEGEKPKVKTELERKLERTIGVVGMHGV</sequence>
<keyword evidence="3" id="KW-1185">Reference proteome</keyword>
<feature type="region of interest" description="Disordered" evidence="1">
    <location>
        <begin position="34"/>
        <end position="59"/>
    </location>
</feature>
<dbReference type="Proteomes" id="UP000799440">
    <property type="component" value="Unassembled WGS sequence"/>
</dbReference>
<organism evidence="2 3">
    <name type="scientific">Sporormia fimetaria CBS 119925</name>
    <dbReference type="NCBI Taxonomy" id="1340428"/>
    <lineage>
        <taxon>Eukaryota</taxon>
        <taxon>Fungi</taxon>
        <taxon>Dikarya</taxon>
        <taxon>Ascomycota</taxon>
        <taxon>Pezizomycotina</taxon>
        <taxon>Dothideomycetes</taxon>
        <taxon>Pleosporomycetidae</taxon>
        <taxon>Pleosporales</taxon>
        <taxon>Sporormiaceae</taxon>
        <taxon>Sporormia</taxon>
    </lineage>
</organism>
<reference evidence="2" key="1">
    <citation type="journal article" date="2020" name="Stud. Mycol.">
        <title>101 Dothideomycetes genomes: a test case for predicting lifestyles and emergence of pathogens.</title>
        <authorList>
            <person name="Haridas S."/>
            <person name="Albert R."/>
            <person name="Binder M."/>
            <person name="Bloem J."/>
            <person name="Labutti K."/>
            <person name="Salamov A."/>
            <person name="Andreopoulos B."/>
            <person name="Baker S."/>
            <person name="Barry K."/>
            <person name="Bills G."/>
            <person name="Bluhm B."/>
            <person name="Cannon C."/>
            <person name="Castanera R."/>
            <person name="Culley D."/>
            <person name="Daum C."/>
            <person name="Ezra D."/>
            <person name="Gonzalez J."/>
            <person name="Henrissat B."/>
            <person name="Kuo A."/>
            <person name="Liang C."/>
            <person name="Lipzen A."/>
            <person name="Lutzoni F."/>
            <person name="Magnuson J."/>
            <person name="Mondo S."/>
            <person name="Nolan M."/>
            <person name="Ohm R."/>
            <person name="Pangilinan J."/>
            <person name="Park H.-J."/>
            <person name="Ramirez L."/>
            <person name="Alfaro M."/>
            <person name="Sun H."/>
            <person name="Tritt A."/>
            <person name="Yoshinaga Y."/>
            <person name="Zwiers L.-H."/>
            <person name="Turgeon B."/>
            <person name="Goodwin S."/>
            <person name="Spatafora J."/>
            <person name="Crous P."/>
            <person name="Grigoriev I."/>
        </authorList>
    </citation>
    <scope>NUCLEOTIDE SEQUENCE</scope>
    <source>
        <strain evidence="2">CBS 119925</strain>
    </source>
</reference>
<protein>
    <submittedName>
        <fullName evidence="2">Uncharacterized protein</fullName>
    </submittedName>
</protein>
<gene>
    <name evidence="2" type="ORF">M011DRAFT_178103</name>
</gene>
<feature type="compositionally biased region" description="Low complexity" evidence="1">
    <location>
        <begin position="182"/>
        <end position="191"/>
    </location>
</feature>
<accession>A0A6A6VN68</accession>
<dbReference type="EMBL" id="MU006563">
    <property type="protein sequence ID" value="KAF2750651.1"/>
    <property type="molecule type" value="Genomic_DNA"/>
</dbReference>
<dbReference type="AlphaFoldDB" id="A0A6A6VN68"/>
<feature type="region of interest" description="Disordered" evidence="1">
    <location>
        <begin position="76"/>
        <end position="198"/>
    </location>
</feature>
<name>A0A6A6VN68_9PLEO</name>
<proteinExistence type="predicted"/>
<evidence type="ECO:0000256" key="1">
    <source>
        <dbReference type="SAM" id="MobiDB-lite"/>
    </source>
</evidence>
<dbReference type="OrthoDB" id="3797824at2759"/>